<dbReference type="SUPFAM" id="SSF74650">
    <property type="entry name" value="Galactose mutarotase-like"/>
    <property type="match status" value="1"/>
</dbReference>
<organism evidence="2 3">
    <name type="scientific">SAR324 cluster bacterium</name>
    <dbReference type="NCBI Taxonomy" id="2024889"/>
    <lineage>
        <taxon>Bacteria</taxon>
        <taxon>Deltaproteobacteria</taxon>
        <taxon>SAR324 cluster</taxon>
    </lineage>
</organism>
<dbReference type="EMBL" id="NZEX01000147">
    <property type="protein sequence ID" value="MAH64254.1"/>
    <property type="molecule type" value="Genomic_DNA"/>
</dbReference>
<dbReference type="Pfam" id="PF07748">
    <property type="entry name" value="Glyco_hydro_38C"/>
    <property type="match status" value="1"/>
</dbReference>
<reference evidence="3" key="1">
    <citation type="submission" date="2017-09" db="EMBL/GenBank/DDBJ databases">
        <title>The Reconstruction of 2,631 Draft Metagenome-Assembled Genomes from the Global Oceans.</title>
        <authorList>
            <person name="Tully B.J."/>
            <person name="Graham E.D."/>
            <person name="Heidelberg J.F."/>
        </authorList>
    </citation>
    <scope>NUCLEOTIDE SEQUENCE [LARGE SCALE GENOMIC DNA]</scope>
</reference>
<protein>
    <submittedName>
        <fullName evidence="2">Alpha-mannosidase 2c1</fullName>
    </submittedName>
</protein>
<dbReference type="InterPro" id="IPR011682">
    <property type="entry name" value="Glyco_hydro_38_C"/>
</dbReference>
<dbReference type="InterPro" id="IPR011013">
    <property type="entry name" value="Gal_mutarotase_sf_dom"/>
</dbReference>
<dbReference type="Gene3D" id="2.70.98.30">
    <property type="entry name" value="Golgi alpha-mannosidase II, domain 4"/>
    <property type="match status" value="1"/>
</dbReference>
<dbReference type="Proteomes" id="UP000226525">
    <property type="component" value="Unassembled WGS sequence"/>
</dbReference>
<name>A0A2D6YM75_9DELT</name>
<feature type="non-terminal residue" evidence="2">
    <location>
        <position position="1"/>
    </location>
</feature>
<accession>A0A2D6YM75</accession>
<feature type="domain" description="Glycosyl hydrolase family 38 C-terminal" evidence="1">
    <location>
        <begin position="1"/>
        <end position="111"/>
    </location>
</feature>
<evidence type="ECO:0000259" key="1">
    <source>
        <dbReference type="Pfam" id="PF07748"/>
    </source>
</evidence>
<gene>
    <name evidence="2" type="ORF">CMN54_12585</name>
</gene>
<dbReference type="GO" id="GO:0009313">
    <property type="term" value="P:oligosaccharide catabolic process"/>
    <property type="evidence" value="ECO:0007669"/>
    <property type="project" value="TreeGrafter"/>
</dbReference>
<evidence type="ECO:0000313" key="2">
    <source>
        <dbReference type="EMBL" id="MAH64254.1"/>
    </source>
</evidence>
<proteinExistence type="predicted"/>
<comment type="caution">
    <text evidence="2">The sequence shown here is derived from an EMBL/GenBank/DDBJ whole genome shotgun (WGS) entry which is preliminary data.</text>
</comment>
<evidence type="ECO:0000313" key="3">
    <source>
        <dbReference type="Proteomes" id="UP000226525"/>
    </source>
</evidence>
<dbReference type="AlphaFoldDB" id="A0A2D6YM75"/>
<dbReference type="PANTHER" id="PTHR46017:SF1">
    <property type="entry name" value="ALPHA-MANNOSIDASE 2C1"/>
    <property type="match status" value="1"/>
</dbReference>
<dbReference type="PANTHER" id="PTHR46017">
    <property type="entry name" value="ALPHA-MANNOSIDASE 2C1"/>
    <property type="match status" value="1"/>
</dbReference>
<sequence>QKISLRANSKALEFETKVDWKECHRRLGTAFPIRVQTDSATCDIQYGHLKRPTHRNTTWDMARFEVAAQKYVDLSDQQRGVALLNDCKYGHKLHDNVINLHLLRSPTQPDPDADLGTYQFC</sequence>
<dbReference type="GO" id="GO:0006013">
    <property type="term" value="P:mannose metabolic process"/>
    <property type="evidence" value="ECO:0007669"/>
    <property type="project" value="InterPro"/>
</dbReference>
<dbReference type="GO" id="GO:0030246">
    <property type="term" value="F:carbohydrate binding"/>
    <property type="evidence" value="ECO:0007669"/>
    <property type="project" value="InterPro"/>
</dbReference>
<dbReference type="GO" id="GO:0004559">
    <property type="term" value="F:alpha-mannosidase activity"/>
    <property type="evidence" value="ECO:0007669"/>
    <property type="project" value="InterPro"/>
</dbReference>